<comment type="caution">
    <text evidence="3">The sequence shown here is derived from an EMBL/GenBank/DDBJ whole genome shotgun (WGS) entry which is preliminary data.</text>
</comment>
<dbReference type="InterPro" id="IPR049468">
    <property type="entry name" value="Restrct_endonuc-II-like_dom"/>
</dbReference>
<dbReference type="SUPFAM" id="SSF52540">
    <property type="entry name" value="P-loop containing nucleoside triphosphate hydrolases"/>
    <property type="match status" value="1"/>
</dbReference>
<gene>
    <name evidence="3" type="ORF">C8P66_104143</name>
</gene>
<dbReference type="InterPro" id="IPR027417">
    <property type="entry name" value="P-loop_NTPase"/>
</dbReference>
<dbReference type="OrthoDB" id="9757917at2"/>
<organism evidence="3 4">
    <name type="scientific">Humitalea rosea</name>
    <dbReference type="NCBI Taxonomy" id="990373"/>
    <lineage>
        <taxon>Bacteria</taxon>
        <taxon>Pseudomonadati</taxon>
        <taxon>Pseudomonadota</taxon>
        <taxon>Alphaproteobacteria</taxon>
        <taxon>Acetobacterales</taxon>
        <taxon>Roseomonadaceae</taxon>
        <taxon>Humitalea</taxon>
    </lineage>
</organism>
<feature type="domain" description="Restriction endonuclease type II-like" evidence="2">
    <location>
        <begin position="1179"/>
        <end position="1266"/>
    </location>
</feature>
<dbReference type="Pfam" id="PF18741">
    <property type="entry name" value="MTES_1575"/>
    <property type="match status" value="1"/>
</dbReference>
<dbReference type="Pfam" id="PF13195">
    <property type="entry name" value="DUF4011"/>
    <property type="match status" value="1"/>
</dbReference>
<evidence type="ECO:0000259" key="2">
    <source>
        <dbReference type="Pfam" id="PF18741"/>
    </source>
</evidence>
<evidence type="ECO:0000259" key="1">
    <source>
        <dbReference type="Pfam" id="PF13087"/>
    </source>
</evidence>
<accession>A0A2W7IN39</accession>
<evidence type="ECO:0000313" key="4">
    <source>
        <dbReference type="Proteomes" id="UP000249688"/>
    </source>
</evidence>
<sequence length="1451" mass="150416">MAEIGPALAEARRALLDLSTRNRLLALPASSPGILPLAGEAAAPVLARLLDGKAYGFEHDLGGTDTAWQSDTKLRLALPEAMATRRLRGLALDARTLREETGVPALFLAIGVLVWHDPGTPAVARRAPLAFLPVVLERSGARQVFSLRAAPGAEPEDNPCLREKLHAEFGLDLPPFPEAYAPEAWGQAVAALVAGRPGWSVEPEAMSLGIFSFARFLMWRDLDPATNPGLAVHPLVQALVGGGTMAAATPLDDSADVDAEIPVEVLDQVLDLDASQALANETVRRGGAAFRAARGLPAAEAPGHLVIQGPPGTGKSQVIVNILANAILDGRSVLFLAEKRAALEVVQRRLGAIGLGAACLDLHDQAASRRGFLDGLRDAFALPLPPVPDKAQAVRRLGALRGRLNQHAAAMRAGAGESGLPLHEVVGRLVALRAAGVAPAPFRLTDAGSWDAARIEANQRHAAALAALAPAARGPWRGVGAGPGGAERILGALPGWIRSLAATPGTVADAEAALAAEALVAAAPVHDPLTMANPAWADPARLRALAEAAAAANPALLAPGALDVDGIVAARDALSEPAGMFGFLSGTRRAAQAVAARVARDPAAALPAFAAALAGQALRQGDALGRAAFGQLWGRDPAALLALVGFVETRGIPLPPDPVLLAAATSWRALRAATGLEPEAGFGTATPELSTVALRLADWAADPEGLPAWRAWCAAREAAGPDLAPLAEALLAEAPLAEALADGSLPPEAAAGTWNRAVHDALLAVALRDRPALAGFDGEAMDRTVTEFGEAAEQRLTIAREETAHAHAAAVATARARPGYAVLRGEWEKKRGHLPVRELLRRAGDAIALAKPIVMASPLSVAQFLPQDARFDLLVMDEASQVEPVDALGAIARCGQLVVVGDDRQMPPTRFFQRMTDDDEAPDEATDGPAAREVESILGLCNARGMPSALLRWHYRSRHESLIAVSNAQFYGGRLNVLPSPRPRDAGFGLSMVRVAGVATQGSNPVEAAAVADAVMAHAKASPGETLGVAAFSIRQRDAILDALEEKRRADPSAEAFFAAHPAEPFFVKNLENVQGDERDSIFLSIGYGRDAEGRMAMRFGPVGQQGGERRLNVLITRAKRQLVVFSSIGAEEIDLARTDGNGGEAALRAFLAYAAGGPAPGRDAVTTGDAGPLAGTMATALTGAGLQAGTRIGLAGLFLDVAARREGAWLIGVEADGADRSAVTAARDRERGRAQALVMMGWRLHRAWHLAWLQRPEAEGARLLAAAGIAPAVAALPAATGLAGAYVEATVVLERAPAAVPFASLAEVIVEILAAEAPIHPEAIAERLRLASGEAALSPEDRTAIAQALRLARGLHGAIEAAGFWAMPDSVIAPRDRRAAAPHLRRAAMVPPAEIEAAAVLLLETLPLAGEAALADAVHALLGLEPQAAPAIAARVAILAGSGRISPRAG</sequence>
<name>A0A2W7IN39_9PROT</name>
<dbReference type="Gene3D" id="3.40.50.300">
    <property type="entry name" value="P-loop containing nucleotide triphosphate hydrolases"/>
    <property type="match status" value="3"/>
</dbReference>
<dbReference type="InterPro" id="IPR025103">
    <property type="entry name" value="DUF4011"/>
</dbReference>
<protein>
    <submittedName>
        <fullName evidence="3">AAA domain-containing protein</fullName>
    </submittedName>
</protein>
<proteinExistence type="predicted"/>
<dbReference type="PANTHER" id="PTHR10887:SF495">
    <property type="entry name" value="HELICASE SENATAXIN ISOFORM X1-RELATED"/>
    <property type="match status" value="1"/>
</dbReference>
<dbReference type="Proteomes" id="UP000249688">
    <property type="component" value="Unassembled WGS sequence"/>
</dbReference>
<reference evidence="3 4" key="1">
    <citation type="submission" date="2018-06" db="EMBL/GenBank/DDBJ databases">
        <title>Genomic Encyclopedia of Archaeal and Bacterial Type Strains, Phase II (KMG-II): from individual species to whole genera.</title>
        <authorList>
            <person name="Goeker M."/>
        </authorList>
    </citation>
    <scope>NUCLEOTIDE SEQUENCE [LARGE SCALE GENOMIC DNA]</scope>
    <source>
        <strain evidence="3 4">DSM 24525</strain>
    </source>
</reference>
<keyword evidence="4" id="KW-1185">Reference proteome</keyword>
<dbReference type="EMBL" id="QKYU01000004">
    <property type="protein sequence ID" value="PZW48726.1"/>
    <property type="molecule type" value="Genomic_DNA"/>
</dbReference>
<feature type="domain" description="DNA2/NAM7 helicase-like C-terminal" evidence="1">
    <location>
        <begin position="946"/>
        <end position="1127"/>
    </location>
</feature>
<evidence type="ECO:0000313" key="3">
    <source>
        <dbReference type="EMBL" id="PZW48726.1"/>
    </source>
</evidence>
<dbReference type="InterPro" id="IPR045055">
    <property type="entry name" value="DNA2/NAM7-like"/>
</dbReference>
<dbReference type="Pfam" id="PF13087">
    <property type="entry name" value="AAA_12"/>
    <property type="match status" value="1"/>
</dbReference>
<dbReference type="InterPro" id="IPR041679">
    <property type="entry name" value="DNA2/NAM7-like_C"/>
</dbReference>
<dbReference type="PANTHER" id="PTHR10887">
    <property type="entry name" value="DNA2/NAM7 HELICASE FAMILY"/>
    <property type="match status" value="1"/>
</dbReference>
<dbReference type="RefSeq" id="WP_111397051.1">
    <property type="nucleotide sequence ID" value="NZ_QKYU01000004.1"/>
</dbReference>